<dbReference type="EMBL" id="BBNO01000009">
    <property type="protein sequence ID" value="GAO11753.1"/>
    <property type="molecule type" value="Genomic_DNA"/>
</dbReference>
<gene>
    <name evidence="2" type="ORF">TPA0598_09_00440</name>
</gene>
<organism evidence="2 3">
    <name type="scientific">Streptomyces lydicamycinicus</name>
    <dbReference type="NCBI Taxonomy" id="1546107"/>
    <lineage>
        <taxon>Bacteria</taxon>
        <taxon>Bacillati</taxon>
        <taxon>Actinomycetota</taxon>
        <taxon>Actinomycetes</taxon>
        <taxon>Kitasatosporales</taxon>
        <taxon>Streptomycetaceae</taxon>
        <taxon>Streptomyces</taxon>
    </lineage>
</organism>
<comment type="caution">
    <text evidence="2">The sequence shown here is derived from an EMBL/GenBank/DDBJ whole genome shotgun (WGS) entry which is preliminary data.</text>
</comment>
<keyword evidence="3" id="KW-1185">Reference proteome</keyword>
<proteinExistence type="predicted"/>
<dbReference type="Proteomes" id="UP000048965">
    <property type="component" value="Unassembled WGS sequence"/>
</dbReference>
<evidence type="ECO:0000313" key="3">
    <source>
        <dbReference type="Proteomes" id="UP000048965"/>
    </source>
</evidence>
<dbReference type="AlphaFoldDB" id="A0A0P4REV9"/>
<reference evidence="3" key="1">
    <citation type="submission" date="2014-09" db="EMBL/GenBank/DDBJ databases">
        <title>Whole genome shotgun sequence of Streptomyces sp. NBRC 110027.</title>
        <authorList>
            <person name="Komaki H."/>
            <person name="Ichikawa N."/>
            <person name="Katano-Makiyama Y."/>
            <person name="Hosoyama A."/>
            <person name="Hashimoto M."/>
            <person name="Uohara A."/>
            <person name="Kitahashi Y."/>
            <person name="Ohji S."/>
            <person name="Kimura A."/>
            <person name="Yamazoe A."/>
            <person name="Igarashi Y."/>
            <person name="Fujita N."/>
        </authorList>
    </citation>
    <scope>NUCLEOTIDE SEQUENCE [LARGE SCALE GENOMIC DNA]</scope>
    <source>
        <strain evidence="3">NBRC 110027</strain>
    </source>
</reference>
<reference evidence="2 3" key="2">
    <citation type="journal article" date="2015" name="Stand. Genomic Sci.">
        <title>Draft genome sequence of marine-derived Streptomyces sp. TP-A0598, a producer of anti-MRSA antibiotic lydicamycins.</title>
        <authorList>
            <person name="Komaki H."/>
            <person name="Ichikawa N."/>
            <person name="Hosoyama A."/>
            <person name="Fujita N."/>
            <person name="Igarashi Y."/>
        </authorList>
    </citation>
    <scope>NUCLEOTIDE SEQUENCE [LARGE SCALE GENOMIC DNA]</scope>
    <source>
        <strain evidence="2 3">NBRC 110027</strain>
    </source>
</reference>
<accession>A0A0P4REV9</accession>
<feature type="region of interest" description="Disordered" evidence="1">
    <location>
        <begin position="1"/>
        <end position="26"/>
    </location>
</feature>
<sequence>MAHGRRLPVDQSRQLSLGPAGQAEKVRETGVRLPVHVKPPGSSTELTVTAADMHWVHSPGFATLRQMVCHPQPRVL</sequence>
<evidence type="ECO:0000256" key="1">
    <source>
        <dbReference type="SAM" id="MobiDB-lite"/>
    </source>
</evidence>
<evidence type="ECO:0000313" key="2">
    <source>
        <dbReference type="EMBL" id="GAO11753.1"/>
    </source>
</evidence>
<name>A0A0P4REV9_9ACTN</name>
<protein>
    <submittedName>
        <fullName evidence="2">Uncharacterized protein</fullName>
    </submittedName>
</protein>